<accession>A0AAP0E2U8</accession>
<dbReference type="EMBL" id="JBBNAF010000047">
    <property type="protein sequence ID" value="KAK9081729.1"/>
    <property type="molecule type" value="Genomic_DNA"/>
</dbReference>
<evidence type="ECO:0000313" key="3">
    <source>
        <dbReference type="Proteomes" id="UP001420932"/>
    </source>
</evidence>
<feature type="compositionally biased region" description="Basic and acidic residues" evidence="1">
    <location>
        <begin position="53"/>
        <end position="68"/>
    </location>
</feature>
<name>A0AAP0E2U8_9MAGN</name>
<organism evidence="2 3">
    <name type="scientific">Stephania yunnanensis</name>
    <dbReference type="NCBI Taxonomy" id="152371"/>
    <lineage>
        <taxon>Eukaryota</taxon>
        <taxon>Viridiplantae</taxon>
        <taxon>Streptophyta</taxon>
        <taxon>Embryophyta</taxon>
        <taxon>Tracheophyta</taxon>
        <taxon>Spermatophyta</taxon>
        <taxon>Magnoliopsida</taxon>
        <taxon>Ranunculales</taxon>
        <taxon>Menispermaceae</taxon>
        <taxon>Menispermoideae</taxon>
        <taxon>Cissampelideae</taxon>
        <taxon>Stephania</taxon>
    </lineage>
</organism>
<proteinExistence type="predicted"/>
<protein>
    <submittedName>
        <fullName evidence="2">Uncharacterized protein</fullName>
    </submittedName>
</protein>
<comment type="caution">
    <text evidence="2">The sequence shown here is derived from an EMBL/GenBank/DDBJ whole genome shotgun (WGS) entry which is preliminary data.</text>
</comment>
<feature type="compositionally biased region" description="Basic and acidic residues" evidence="1">
    <location>
        <begin position="20"/>
        <end position="30"/>
    </location>
</feature>
<gene>
    <name evidence="2" type="ORF">Syun_030775</name>
</gene>
<dbReference type="AlphaFoldDB" id="A0AAP0E2U8"/>
<reference evidence="2 3" key="1">
    <citation type="submission" date="2024-01" db="EMBL/GenBank/DDBJ databases">
        <title>Genome assemblies of Stephania.</title>
        <authorList>
            <person name="Yang L."/>
        </authorList>
    </citation>
    <scope>NUCLEOTIDE SEQUENCE [LARGE SCALE GENOMIC DNA]</scope>
    <source>
        <strain evidence="2">YNDBR</strain>
        <tissue evidence="2">Leaf</tissue>
    </source>
</reference>
<evidence type="ECO:0000313" key="2">
    <source>
        <dbReference type="EMBL" id="KAK9081729.1"/>
    </source>
</evidence>
<feature type="compositionally biased region" description="Basic and acidic residues" evidence="1">
    <location>
        <begin position="1"/>
        <end position="13"/>
    </location>
</feature>
<dbReference type="Proteomes" id="UP001420932">
    <property type="component" value="Unassembled WGS sequence"/>
</dbReference>
<feature type="region of interest" description="Disordered" evidence="1">
    <location>
        <begin position="1"/>
        <end position="68"/>
    </location>
</feature>
<sequence length="68" mass="7723">MRVRCESREEQRRGQKKRKTGTDQRVDDQSRAALPGSNGVRGRLVGGWGFGGGDRRETERPERPETPE</sequence>
<keyword evidence="3" id="KW-1185">Reference proteome</keyword>
<evidence type="ECO:0000256" key="1">
    <source>
        <dbReference type="SAM" id="MobiDB-lite"/>
    </source>
</evidence>